<dbReference type="EMBL" id="JAGDFX010000002">
    <property type="protein sequence ID" value="MBO1518325.1"/>
    <property type="molecule type" value="Genomic_DNA"/>
</dbReference>
<keyword evidence="1" id="KW-0067">ATP-binding</keyword>
<proteinExistence type="predicted"/>
<evidence type="ECO:0000313" key="2">
    <source>
        <dbReference type="Proteomes" id="UP000664882"/>
    </source>
</evidence>
<dbReference type="Proteomes" id="UP000664882">
    <property type="component" value="Unassembled WGS sequence"/>
</dbReference>
<organism evidence="1 2">
    <name type="scientific">Oceanisphaera pacifica</name>
    <dbReference type="NCBI Taxonomy" id="2818389"/>
    <lineage>
        <taxon>Bacteria</taxon>
        <taxon>Pseudomonadati</taxon>
        <taxon>Pseudomonadota</taxon>
        <taxon>Gammaproteobacteria</taxon>
        <taxon>Aeromonadales</taxon>
        <taxon>Aeromonadaceae</taxon>
        <taxon>Oceanisphaera</taxon>
    </lineage>
</organism>
<reference evidence="1 2" key="1">
    <citation type="submission" date="2021-03" db="EMBL/GenBank/DDBJ databases">
        <title>Oceanisphaera sp. nov., isolated from the intestine.</title>
        <authorList>
            <person name="Zhao L.-H."/>
            <person name="Shi L.-F."/>
        </authorList>
    </citation>
    <scope>NUCLEOTIDE SEQUENCE [LARGE SCALE GENOMIC DNA]</scope>
    <source>
        <strain evidence="1 2">DM8</strain>
    </source>
</reference>
<dbReference type="RefSeq" id="WP_208003916.1">
    <property type="nucleotide sequence ID" value="NZ_JAGDFX010000002.1"/>
</dbReference>
<protein>
    <submittedName>
        <fullName evidence="1">ATP-binding protein</fullName>
    </submittedName>
</protein>
<gene>
    <name evidence="1" type="ORF">J3U76_01540</name>
</gene>
<accession>A0ABS3NDH3</accession>
<dbReference type="SUPFAM" id="SSF55874">
    <property type="entry name" value="ATPase domain of HSP90 chaperone/DNA topoisomerase II/histidine kinase"/>
    <property type="match status" value="1"/>
</dbReference>
<dbReference type="InterPro" id="IPR036890">
    <property type="entry name" value="HATPase_C_sf"/>
</dbReference>
<keyword evidence="2" id="KW-1185">Reference proteome</keyword>
<dbReference type="GO" id="GO:0005524">
    <property type="term" value="F:ATP binding"/>
    <property type="evidence" value="ECO:0007669"/>
    <property type="project" value="UniProtKB-KW"/>
</dbReference>
<comment type="caution">
    <text evidence="1">The sequence shown here is derived from an EMBL/GenBank/DDBJ whole genome shotgun (WGS) entry which is preliminary data.</text>
</comment>
<dbReference type="Gene3D" id="3.30.565.10">
    <property type="entry name" value="Histidine kinase-like ATPase, C-terminal domain"/>
    <property type="match status" value="1"/>
</dbReference>
<keyword evidence="1" id="KW-0547">Nucleotide-binding</keyword>
<evidence type="ECO:0000313" key="1">
    <source>
        <dbReference type="EMBL" id="MBO1518325.1"/>
    </source>
</evidence>
<name>A0ABS3NDH3_9GAMM</name>
<sequence length="46" mass="5412">MWADEDLLRRAMANLMNNALRYGAKEKAIQLDCYLKHEQFVIQVSN</sequence>